<dbReference type="AlphaFoldDB" id="A0A835EJ39"/>
<proteinExistence type="predicted"/>
<dbReference type="EMBL" id="JACEFO010001996">
    <property type="protein sequence ID" value="KAF8689901.1"/>
    <property type="molecule type" value="Genomic_DNA"/>
</dbReference>
<dbReference type="PANTHER" id="PTHR33085">
    <property type="entry name" value="OS12G0113100 PROTEIN-RELATED"/>
    <property type="match status" value="1"/>
</dbReference>
<keyword evidence="2" id="KW-1185">Reference proteome</keyword>
<reference evidence="1" key="1">
    <citation type="submission" date="2020-07" db="EMBL/GenBank/DDBJ databases">
        <title>Genome sequence and genetic diversity analysis of an under-domesticated orphan crop, white fonio (Digitaria exilis).</title>
        <authorList>
            <person name="Bennetzen J.L."/>
            <person name="Chen S."/>
            <person name="Ma X."/>
            <person name="Wang X."/>
            <person name="Yssel A.E.J."/>
            <person name="Chaluvadi S.R."/>
            <person name="Johnson M."/>
            <person name="Gangashetty P."/>
            <person name="Hamidou F."/>
            <person name="Sanogo M.D."/>
            <person name="Zwaenepoel A."/>
            <person name="Wallace J."/>
            <person name="Van De Peer Y."/>
            <person name="Van Deynze A."/>
        </authorList>
    </citation>
    <scope>NUCLEOTIDE SEQUENCE</scope>
    <source>
        <tissue evidence="1">Leaves</tissue>
    </source>
</reference>
<sequence>MPKRKSSDECCAGGAVKRTAALQWKQHLYLLLDDWESGYSVHRLDVDAFVPAAVTGADDPPHPPPERFTEPPVAHIESDHVSGSSFFVSHGTKILAMVPGESSPAIPALDPRTLGLSVCPWPSSARDYVLPFFASVAGKLFVFPDDTRSVYLGDDDHPPPRDGKARRRRWSWTAMDARAPFYASRVTCYAVHPDGRTLFVSAASRERGHPRSGTFSLDTERLEWTRHGDWLLPFSGQAYFDAELEGWVGICGERRGAGRLCTCDVVAPPVAGELTTTSPPSWKLGEDELFRKDPKLHLGAKLEYMGHGRFCLVEHLLHKDDEHLRSEAYNCPPRLRHVLCVTTFGLRYNKEGQLRTTLQRARACKTYKIHHDSRGSHKPVAFWL</sequence>
<evidence type="ECO:0000313" key="2">
    <source>
        <dbReference type="Proteomes" id="UP000636709"/>
    </source>
</evidence>
<gene>
    <name evidence="1" type="ORF">HU200_041534</name>
</gene>
<dbReference type="OrthoDB" id="674784at2759"/>
<comment type="caution">
    <text evidence="1">The sequence shown here is derived from an EMBL/GenBank/DDBJ whole genome shotgun (WGS) entry which is preliminary data.</text>
</comment>
<name>A0A835EJ39_9POAL</name>
<organism evidence="1 2">
    <name type="scientific">Digitaria exilis</name>
    <dbReference type="NCBI Taxonomy" id="1010633"/>
    <lineage>
        <taxon>Eukaryota</taxon>
        <taxon>Viridiplantae</taxon>
        <taxon>Streptophyta</taxon>
        <taxon>Embryophyta</taxon>
        <taxon>Tracheophyta</taxon>
        <taxon>Spermatophyta</taxon>
        <taxon>Magnoliopsida</taxon>
        <taxon>Liliopsida</taxon>
        <taxon>Poales</taxon>
        <taxon>Poaceae</taxon>
        <taxon>PACMAD clade</taxon>
        <taxon>Panicoideae</taxon>
        <taxon>Panicodae</taxon>
        <taxon>Paniceae</taxon>
        <taxon>Anthephorinae</taxon>
        <taxon>Digitaria</taxon>
    </lineage>
</organism>
<dbReference type="PANTHER" id="PTHR33085:SF50">
    <property type="entry name" value="DUF1618 DOMAIN-CONTAINING PROTEIN"/>
    <property type="match status" value="1"/>
</dbReference>
<accession>A0A835EJ39</accession>
<dbReference type="InterPro" id="IPR012871">
    <property type="entry name" value="DUF1668_ORYSA"/>
</dbReference>
<dbReference type="Proteomes" id="UP000636709">
    <property type="component" value="Unassembled WGS sequence"/>
</dbReference>
<dbReference type="Pfam" id="PF07893">
    <property type="entry name" value="DUF1668"/>
    <property type="match status" value="1"/>
</dbReference>
<evidence type="ECO:0008006" key="3">
    <source>
        <dbReference type="Google" id="ProtNLM"/>
    </source>
</evidence>
<protein>
    <recommendedName>
        <fullName evidence="3">DUF1618 domain-containing protein</fullName>
    </recommendedName>
</protein>
<evidence type="ECO:0000313" key="1">
    <source>
        <dbReference type="EMBL" id="KAF8689901.1"/>
    </source>
</evidence>